<evidence type="ECO:0000313" key="2">
    <source>
        <dbReference type="Proteomes" id="UP001165541"/>
    </source>
</evidence>
<sequence>MRSLFIYYRIASADAAAARAVVEAMQDTLRERHAGLQAALWRRPQEKDGMQTWMETYTHPEGVNEAIETDIAAAALALSPRLQGPRHVEVFVPCV</sequence>
<dbReference type="EMBL" id="JAMKFE010000010">
    <property type="protein sequence ID" value="MCM5681230.1"/>
    <property type="molecule type" value="Genomic_DNA"/>
</dbReference>
<gene>
    <name evidence="1" type="ORF">M8A51_17010</name>
</gene>
<organism evidence="1 2">
    <name type="scientific">Caldimonas mangrovi</name>
    <dbReference type="NCBI Taxonomy" id="2944811"/>
    <lineage>
        <taxon>Bacteria</taxon>
        <taxon>Pseudomonadati</taxon>
        <taxon>Pseudomonadota</taxon>
        <taxon>Betaproteobacteria</taxon>
        <taxon>Burkholderiales</taxon>
        <taxon>Sphaerotilaceae</taxon>
        <taxon>Caldimonas</taxon>
    </lineage>
</organism>
<reference evidence="1" key="1">
    <citation type="submission" date="2022-05" db="EMBL/GenBank/DDBJ databases">
        <title>Schlegelella sp. nov., isolated from mangrove soil.</title>
        <authorList>
            <person name="Liu Y."/>
            <person name="Ge X."/>
            <person name="Liu W."/>
        </authorList>
    </citation>
    <scope>NUCLEOTIDE SEQUENCE</scope>
    <source>
        <strain evidence="1">S2-27</strain>
    </source>
</reference>
<comment type="caution">
    <text evidence="1">The sequence shown here is derived from an EMBL/GenBank/DDBJ whole genome shotgun (WGS) entry which is preliminary data.</text>
</comment>
<evidence type="ECO:0000313" key="1">
    <source>
        <dbReference type="EMBL" id="MCM5681230.1"/>
    </source>
</evidence>
<dbReference type="Proteomes" id="UP001165541">
    <property type="component" value="Unassembled WGS sequence"/>
</dbReference>
<accession>A0ABT0YR62</accession>
<name>A0ABT0YR62_9BURK</name>
<proteinExistence type="predicted"/>
<dbReference type="InterPro" id="IPR032556">
    <property type="entry name" value="DUF4936"/>
</dbReference>
<protein>
    <submittedName>
        <fullName evidence="1">DUF4936 family protein</fullName>
    </submittedName>
</protein>
<keyword evidence="2" id="KW-1185">Reference proteome</keyword>
<dbReference type="RefSeq" id="WP_251779708.1">
    <property type="nucleotide sequence ID" value="NZ_JAMKFE010000010.1"/>
</dbReference>
<dbReference type="Pfam" id="PF16290">
    <property type="entry name" value="DUF4936"/>
    <property type="match status" value="1"/>
</dbReference>